<dbReference type="PANTHER" id="PTHR12110">
    <property type="entry name" value="HYDROXYPYRUVATE ISOMERASE"/>
    <property type="match status" value="1"/>
</dbReference>
<name>A0AAF0I5D1_9BACT</name>
<dbReference type="Proteomes" id="UP001218638">
    <property type="component" value="Chromosome"/>
</dbReference>
<dbReference type="Gene3D" id="3.20.20.150">
    <property type="entry name" value="Divalent-metal-dependent TIM barrel enzymes"/>
    <property type="match status" value="1"/>
</dbReference>
<dbReference type="EMBL" id="CP119075">
    <property type="protein sequence ID" value="WED67229.1"/>
    <property type="molecule type" value="Genomic_DNA"/>
</dbReference>
<dbReference type="GO" id="GO:0016853">
    <property type="term" value="F:isomerase activity"/>
    <property type="evidence" value="ECO:0007669"/>
    <property type="project" value="UniProtKB-KW"/>
</dbReference>
<gene>
    <name evidence="2" type="ORF">PXH66_10230</name>
</gene>
<dbReference type="InterPro" id="IPR036237">
    <property type="entry name" value="Xyl_isomerase-like_sf"/>
</dbReference>
<evidence type="ECO:0000313" key="2">
    <source>
        <dbReference type="EMBL" id="WED67229.1"/>
    </source>
</evidence>
<keyword evidence="3" id="KW-1185">Reference proteome</keyword>
<dbReference type="AlphaFoldDB" id="A0AAF0I5D1"/>
<dbReference type="InterPro" id="IPR013022">
    <property type="entry name" value="Xyl_isomerase-like_TIM-brl"/>
</dbReference>
<reference evidence="2" key="1">
    <citation type="submission" date="2023-03" db="EMBL/GenBank/DDBJ databases">
        <title>Lomoglobus Profundus gen. nov., sp. nov., a novel member of the phylum Verrucomicrobia, isolated from deep-marine sediment of South China Sea.</title>
        <authorList>
            <person name="Ahmad T."/>
            <person name="Ishaq S.E."/>
            <person name="Wang F."/>
        </authorList>
    </citation>
    <scope>NUCLEOTIDE SEQUENCE</scope>
    <source>
        <strain evidence="2">LMO-M01</strain>
    </source>
</reference>
<accession>A0AAF0I5D1</accession>
<proteinExistence type="predicted"/>
<keyword evidence="2" id="KW-0413">Isomerase</keyword>
<organism evidence="2 3">
    <name type="scientific">Synoicihabitans lomoniglobus</name>
    <dbReference type="NCBI Taxonomy" id="2909285"/>
    <lineage>
        <taxon>Bacteria</taxon>
        <taxon>Pseudomonadati</taxon>
        <taxon>Verrucomicrobiota</taxon>
        <taxon>Opitutia</taxon>
        <taxon>Opitutales</taxon>
        <taxon>Opitutaceae</taxon>
        <taxon>Synoicihabitans</taxon>
    </lineage>
</organism>
<evidence type="ECO:0000259" key="1">
    <source>
        <dbReference type="Pfam" id="PF01261"/>
    </source>
</evidence>
<dbReference type="RefSeq" id="WP_330931492.1">
    <property type="nucleotide sequence ID" value="NZ_CP119075.1"/>
</dbReference>
<dbReference type="KEGG" id="slom:PXH66_10230"/>
<feature type="domain" description="Xylose isomerase-like TIM barrel" evidence="1">
    <location>
        <begin position="32"/>
        <end position="274"/>
    </location>
</feature>
<evidence type="ECO:0000313" key="3">
    <source>
        <dbReference type="Proteomes" id="UP001218638"/>
    </source>
</evidence>
<dbReference type="SUPFAM" id="SSF51658">
    <property type="entry name" value="Xylose isomerase-like"/>
    <property type="match status" value="1"/>
</dbReference>
<dbReference type="PANTHER" id="PTHR12110:SF52">
    <property type="entry name" value="XYLOSE ISOMERASE"/>
    <property type="match status" value="1"/>
</dbReference>
<sequence>MSAAPLTDLDRLCIHTITTKSWDLETAAAKFSAAGVKGITVWRDTYADRDIAATGRMLRDHDLSIVSTCRGGFFPGATASARQTAIDDNRRAIAEAHELGAPLVVLVCGAVPGQSLEDSRKQIADGIAAVLPDCEATGVKLGIEPLHPMYADSRSAVNTLGQANDMCEQLKSPHVGVAADVYHLWWDPNLQTEIARCGEIGALFSFHVCDWRSPTIDFLNDRGLMGEGCINIPQIRGWVEDAGFTGFNEVEVFSHRLWAMDQDEYLKQIIQAYRDHV</sequence>
<dbReference type="InterPro" id="IPR050312">
    <property type="entry name" value="IolE/XylAMocC-like"/>
</dbReference>
<dbReference type="Pfam" id="PF01261">
    <property type="entry name" value="AP_endonuc_2"/>
    <property type="match status" value="1"/>
</dbReference>
<protein>
    <submittedName>
        <fullName evidence="2">Sugar phosphate isomerase/epimerase</fullName>
    </submittedName>
</protein>